<evidence type="ECO:0000259" key="1">
    <source>
        <dbReference type="Pfam" id="PF12680"/>
    </source>
</evidence>
<dbReference type="PATRIC" id="fig|632772.20.peg.2585"/>
<protein>
    <recommendedName>
        <fullName evidence="1">SnoaL-like domain-containing protein</fullName>
    </recommendedName>
</protein>
<dbReference type="STRING" id="632772.ROP_24730"/>
<reference evidence="2 3" key="1">
    <citation type="submission" date="2009-03" db="EMBL/GenBank/DDBJ databases">
        <title>Comparison of the complete genome sequences of Rhodococcus erythropolis PR4 and Rhodococcus opacus B4.</title>
        <authorList>
            <person name="Takarada H."/>
            <person name="Sekine M."/>
            <person name="Hosoyama A."/>
            <person name="Yamada R."/>
            <person name="Fujisawa T."/>
            <person name="Omata S."/>
            <person name="Shimizu A."/>
            <person name="Tsukatani N."/>
            <person name="Tanikawa S."/>
            <person name="Fujita N."/>
            <person name="Harayama S."/>
        </authorList>
    </citation>
    <scope>NUCLEOTIDE SEQUENCE [LARGE SCALE GENOMIC DNA]</scope>
    <source>
        <strain evidence="2 3">B4</strain>
    </source>
</reference>
<gene>
    <name evidence="2" type="ordered locus">ROP_24730</name>
</gene>
<organism evidence="2 3">
    <name type="scientific">Rhodococcus opacus (strain B4)</name>
    <dbReference type="NCBI Taxonomy" id="632772"/>
    <lineage>
        <taxon>Bacteria</taxon>
        <taxon>Bacillati</taxon>
        <taxon>Actinomycetota</taxon>
        <taxon>Actinomycetes</taxon>
        <taxon>Mycobacteriales</taxon>
        <taxon>Nocardiaceae</taxon>
        <taxon>Rhodococcus</taxon>
    </lineage>
</organism>
<dbReference type="SUPFAM" id="SSF54427">
    <property type="entry name" value="NTF2-like"/>
    <property type="match status" value="1"/>
</dbReference>
<name>C1B3M2_RHOOB</name>
<dbReference type="Pfam" id="PF12680">
    <property type="entry name" value="SnoaL_2"/>
    <property type="match status" value="1"/>
</dbReference>
<accession>C1B3M2</accession>
<proteinExistence type="predicted"/>
<dbReference type="Proteomes" id="UP000002212">
    <property type="component" value="Chromosome"/>
</dbReference>
<feature type="domain" description="SnoaL-like" evidence="1">
    <location>
        <begin position="49"/>
        <end position="139"/>
    </location>
</feature>
<dbReference type="InterPro" id="IPR037401">
    <property type="entry name" value="SnoaL-like"/>
</dbReference>
<sequence length="200" mass="22141">MGVGRPYLHERGNQMITPLSPVAAKTWQLLADRAAAERDPRLRANMEVVARHVEAEVRGDIPALMATLVPEPRYQVWGASTSVGPQGYDEVAEFYRAAIRIGKNRLEFEIGRVVVDHDAVVTEGVFRHAYSGAVLTTRGYGGLQDDSSAWFLVEYQALIVWPISPDGLIMGEDMYAGEAPRIVRRLDAGELDHLGPVDRM</sequence>
<evidence type="ECO:0000313" key="2">
    <source>
        <dbReference type="EMBL" id="BAH50720.1"/>
    </source>
</evidence>
<evidence type="ECO:0000313" key="3">
    <source>
        <dbReference type="Proteomes" id="UP000002212"/>
    </source>
</evidence>
<dbReference type="EMBL" id="AP011115">
    <property type="protein sequence ID" value="BAH50720.1"/>
    <property type="molecule type" value="Genomic_DNA"/>
</dbReference>
<dbReference type="InterPro" id="IPR032710">
    <property type="entry name" value="NTF2-like_dom_sf"/>
</dbReference>
<dbReference type="HOGENOM" id="CLU_116278_0_0_11"/>
<dbReference type="AlphaFoldDB" id="C1B3M2"/>
<dbReference type="Gene3D" id="3.10.450.50">
    <property type="match status" value="1"/>
</dbReference>
<dbReference type="KEGG" id="rop:ROP_24730"/>